<dbReference type="InterPro" id="IPR016024">
    <property type="entry name" value="ARM-type_fold"/>
</dbReference>
<dbReference type="eggNOG" id="KOG2973">
    <property type="taxonomic scope" value="Eukaryota"/>
</dbReference>
<dbReference type="WBParaSite" id="Csp11.Scaffold629.g12508.t1">
    <property type="protein sequence ID" value="Csp11.Scaffold629.g12508.t1"/>
    <property type="gene ID" value="Csp11.Scaffold629.g12508"/>
</dbReference>
<organism evidence="2 3">
    <name type="scientific">Caenorhabditis tropicalis</name>
    <dbReference type="NCBI Taxonomy" id="1561998"/>
    <lineage>
        <taxon>Eukaryota</taxon>
        <taxon>Metazoa</taxon>
        <taxon>Ecdysozoa</taxon>
        <taxon>Nematoda</taxon>
        <taxon>Chromadorea</taxon>
        <taxon>Rhabditida</taxon>
        <taxon>Rhabditina</taxon>
        <taxon>Rhabditomorpha</taxon>
        <taxon>Rhabditoidea</taxon>
        <taxon>Rhabditidae</taxon>
        <taxon>Peloderinae</taxon>
        <taxon>Caenorhabditis</taxon>
    </lineage>
</organism>
<feature type="domain" description="Protein HGH1 N-terminal" evidence="1">
    <location>
        <begin position="104"/>
        <end position="223"/>
    </location>
</feature>
<dbReference type="Pfam" id="PF04063">
    <property type="entry name" value="DUF383"/>
    <property type="match status" value="1"/>
</dbReference>
<dbReference type="InterPro" id="IPR007205">
    <property type="entry name" value="Protein_HGH1_N"/>
</dbReference>
<sequence length="254" mass="27771">MSSDLEVSVDDLVKLLSPTMSVIVRRKTMEIVTQLGTPLDGSAGKYFQDQNFALGAAICQLCEATASDRTETLAALTNFTSGSIEAADFVLDKSKCVEIAYTAVVTKALYSSVASRLLVNVSRHFPDRVDQKLKARNADYMGALLNEIKKSVEIGDEDRAKFVGFTLVNLSVLPPIRQRVVGNGENSLLPIVCELLATAKTTEIRECAADVLRNLSFDDASSKSGKRDGVYMLCFSFVREVLFVNSPQTRLREA</sequence>
<evidence type="ECO:0000313" key="2">
    <source>
        <dbReference type="Proteomes" id="UP000095282"/>
    </source>
</evidence>
<evidence type="ECO:0000313" key="3">
    <source>
        <dbReference type="WBParaSite" id="Csp11.Scaffold629.g12508.t1"/>
    </source>
</evidence>
<proteinExistence type="predicted"/>
<dbReference type="Proteomes" id="UP000095282">
    <property type="component" value="Unplaced"/>
</dbReference>
<dbReference type="STRING" id="1561998.A0A1I7TWK7"/>
<dbReference type="AlphaFoldDB" id="A0A1I7TWK7"/>
<dbReference type="Gene3D" id="1.25.10.10">
    <property type="entry name" value="Leucine-rich Repeat Variant"/>
    <property type="match status" value="1"/>
</dbReference>
<protein>
    <submittedName>
        <fullName evidence="3">Radial spoke protein 14</fullName>
    </submittedName>
</protein>
<dbReference type="InterPro" id="IPR011989">
    <property type="entry name" value="ARM-like"/>
</dbReference>
<evidence type="ECO:0000259" key="1">
    <source>
        <dbReference type="Pfam" id="PF04063"/>
    </source>
</evidence>
<keyword evidence="2" id="KW-1185">Reference proteome</keyword>
<name>A0A1I7TWK7_9PELO</name>
<accession>A0A1I7TWK7</accession>
<reference evidence="3" key="1">
    <citation type="submission" date="2016-11" db="UniProtKB">
        <authorList>
            <consortium name="WormBaseParasite"/>
        </authorList>
    </citation>
    <scope>IDENTIFICATION</scope>
</reference>
<dbReference type="SUPFAM" id="SSF48371">
    <property type="entry name" value="ARM repeat"/>
    <property type="match status" value="1"/>
</dbReference>